<dbReference type="PANTHER" id="PTHR32089">
    <property type="entry name" value="METHYL-ACCEPTING CHEMOTAXIS PROTEIN MCPB"/>
    <property type="match status" value="1"/>
</dbReference>
<dbReference type="Gene3D" id="1.10.287.950">
    <property type="entry name" value="Methyl-accepting chemotaxis protein"/>
    <property type="match status" value="1"/>
</dbReference>
<evidence type="ECO:0000259" key="4">
    <source>
        <dbReference type="PROSITE" id="PS50111"/>
    </source>
</evidence>
<dbReference type="GO" id="GO:0007165">
    <property type="term" value="P:signal transduction"/>
    <property type="evidence" value="ECO:0007669"/>
    <property type="project" value="UniProtKB-KW"/>
</dbReference>
<dbReference type="SUPFAM" id="SSF58104">
    <property type="entry name" value="Methyl-accepting chemotaxis protein (MCP) signaling domain"/>
    <property type="match status" value="1"/>
</dbReference>
<keyword evidence="1 2" id="KW-0807">Transducer</keyword>
<evidence type="ECO:0000313" key="5">
    <source>
        <dbReference type="EMBL" id="GHD58550.1"/>
    </source>
</evidence>
<dbReference type="SMART" id="SM00283">
    <property type="entry name" value="MA"/>
    <property type="match status" value="1"/>
</dbReference>
<dbReference type="EMBL" id="BMZS01000010">
    <property type="protein sequence ID" value="GHD58550.1"/>
    <property type="molecule type" value="Genomic_DNA"/>
</dbReference>
<reference evidence="5" key="1">
    <citation type="journal article" date="2014" name="Int. J. Syst. Evol. Microbiol.">
        <title>Complete genome sequence of Corynebacterium casei LMG S-19264T (=DSM 44701T), isolated from a smear-ripened cheese.</title>
        <authorList>
            <consortium name="US DOE Joint Genome Institute (JGI-PGF)"/>
            <person name="Walter F."/>
            <person name="Albersmeier A."/>
            <person name="Kalinowski J."/>
            <person name="Ruckert C."/>
        </authorList>
    </citation>
    <scope>NUCLEOTIDE SEQUENCE</scope>
    <source>
        <strain evidence="5">KCTC 42651</strain>
    </source>
</reference>
<comment type="caution">
    <text evidence="5">The sequence shown here is derived from an EMBL/GenBank/DDBJ whole genome shotgun (WGS) entry which is preliminary data.</text>
</comment>
<evidence type="ECO:0000313" key="6">
    <source>
        <dbReference type="Proteomes" id="UP000630353"/>
    </source>
</evidence>
<reference evidence="5" key="2">
    <citation type="submission" date="2020-09" db="EMBL/GenBank/DDBJ databases">
        <authorList>
            <person name="Sun Q."/>
            <person name="Kim S."/>
        </authorList>
    </citation>
    <scope>NUCLEOTIDE SEQUENCE</scope>
    <source>
        <strain evidence="5">KCTC 42651</strain>
    </source>
</reference>
<protein>
    <submittedName>
        <fullName evidence="5">Chemotaxis protein</fullName>
    </submittedName>
</protein>
<sequence length="473" mass="50243">MAADPVDIDSIDSDVPREPGIIDVIAKEAGSLSIEIVDVAGNVDEVAGRVAKQAEDFHNLTAAAEQIASSNAAVVEAAERTRDIATRASDDVQASRSTVDSAVSDIHSLVEGVAAIEGRLGGLQEALSQVGKIAGVINAIAKQTNLLALNATIEAARAGESGRGFAVVAGEVKSLANQTAEATLDIERTLKDLEAQARELIEQGTHTTRLADGVRDGTEAIGSAMGTIGDAVGDIAAQATSIATDASRIAEGSAGFRMTIESLSSEVDQSSQTLKEARDRVNRLIDTAERLAGHCADSGANTVDGPFIEKIQEIARSVSRAFEAAVDRGEITMEELFDRNYVPIPGTDPQQLRAGCLKITDKLLPPIQEPALEFDDSVVFCASVDENGYLPTHNNKFSKPQGDDPVWNAANCRNRRLFNDRVGLKAGRNRDPFLLQTYRRDMGGGVFALMKDVSAPITVRGRHWGGVRLAYKT</sequence>
<keyword evidence="6" id="KW-1185">Reference proteome</keyword>
<evidence type="ECO:0000256" key="2">
    <source>
        <dbReference type="PROSITE-ProRule" id="PRU00284"/>
    </source>
</evidence>
<feature type="coiled-coil region" evidence="3">
    <location>
        <begin position="260"/>
        <end position="294"/>
    </location>
</feature>
<organism evidence="5 6">
    <name type="scientific">Thalassobaculum fulvum</name>
    <dbReference type="NCBI Taxonomy" id="1633335"/>
    <lineage>
        <taxon>Bacteria</taxon>
        <taxon>Pseudomonadati</taxon>
        <taxon>Pseudomonadota</taxon>
        <taxon>Alphaproteobacteria</taxon>
        <taxon>Rhodospirillales</taxon>
        <taxon>Thalassobaculaceae</taxon>
        <taxon>Thalassobaculum</taxon>
    </lineage>
</organism>
<keyword evidence="3" id="KW-0175">Coiled coil</keyword>
<accession>A0A918XW49</accession>
<dbReference type="InterPro" id="IPR004089">
    <property type="entry name" value="MCPsignal_dom"/>
</dbReference>
<dbReference type="PROSITE" id="PS50111">
    <property type="entry name" value="CHEMOTAXIS_TRANSDUC_2"/>
    <property type="match status" value="1"/>
</dbReference>
<gene>
    <name evidence="5" type="ORF">GCM10017083_41680</name>
</gene>
<proteinExistence type="predicted"/>
<dbReference type="GO" id="GO:0016020">
    <property type="term" value="C:membrane"/>
    <property type="evidence" value="ECO:0007669"/>
    <property type="project" value="InterPro"/>
</dbReference>
<dbReference type="Pfam" id="PF00015">
    <property type="entry name" value="MCPsignal"/>
    <property type="match status" value="1"/>
</dbReference>
<evidence type="ECO:0000256" key="3">
    <source>
        <dbReference type="SAM" id="Coils"/>
    </source>
</evidence>
<dbReference type="Proteomes" id="UP000630353">
    <property type="component" value="Unassembled WGS sequence"/>
</dbReference>
<feature type="domain" description="Methyl-accepting transducer" evidence="4">
    <location>
        <begin position="28"/>
        <end position="264"/>
    </location>
</feature>
<evidence type="ECO:0000256" key="1">
    <source>
        <dbReference type="ARBA" id="ARBA00023224"/>
    </source>
</evidence>
<dbReference type="PANTHER" id="PTHR32089:SF112">
    <property type="entry name" value="LYSOZYME-LIKE PROTEIN-RELATED"/>
    <property type="match status" value="1"/>
</dbReference>
<name>A0A918XW49_9PROT</name>
<dbReference type="AlphaFoldDB" id="A0A918XW49"/>
<dbReference type="RefSeq" id="WP_189993225.1">
    <property type="nucleotide sequence ID" value="NZ_BMZS01000010.1"/>
</dbReference>